<dbReference type="GO" id="GO:0016747">
    <property type="term" value="F:acyltransferase activity, transferring groups other than amino-acyl groups"/>
    <property type="evidence" value="ECO:0007669"/>
    <property type="project" value="InterPro"/>
</dbReference>
<dbReference type="PROSITE" id="PS51186">
    <property type="entry name" value="GNAT"/>
    <property type="match status" value="1"/>
</dbReference>
<evidence type="ECO:0000259" key="1">
    <source>
        <dbReference type="PROSITE" id="PS51186"/>
    </source>
</evidence>
<dbReference type="AlphaFoldDB" id="X1VNV8"/>
<dbReference type="InterPro" id="IPR000182">
    <property type="entry name" value="GNAT_dom"/>
</dbReference>
<dbReference type="SUPFAM" id="SSF55729">
    <property type="entry name" value="Acyl-CoA N-acyltransferases (Nat)"/>
    <property type="match status" value="1"/>
</dbReference>
<feature type="non-terminal residue" evidence="2">
    <location>
        <position position="73"/>
    </location>
</feature>
<dbReference type="InterPro" id="IPR016181">
    <property type="entry name" value="Acyl_CoA_acyltransferase"/>
</dbReference>
<protein>
    <recommendedName>
        <fullName evidence="1">N-acetyltransferase domain-containing protein</fullName>
    </recommendedName>
</protein>
<gene>
    <name evidence="2" type="ORF">S12H4_52765</name>
</gene>
<accession>X1VNV8</accession>
<evidence type="ECO:0000313" key="2">
    <source>
        <dbReference type="EMBL" id="GAJ10555.1"/>
    </source>
</evidence>
<proteinExistence type="predicted"/>
<sequence>MSAAGFRVRGFRPEDIERVMQINAACLPENYSSYFYRDLHQRYPETFLVADVDDTVQGYIMCRIERGWSKIGK</sequence>
<reference evidence="2" key="1">
    <citation type="journal article" date="2014" name="Front. Microbiol.">
        <title>High frequency of phylogenetically diverse reductive dehalogenase-homologous genes in deep subseafloor sedimentary metagenomes.</title>
        <authorList>
            <person name="Kawai M."/>
            <person name="Futagami T."/>
            <person name="Toyoda A."/>
            <person name="Takaki Y."/>
            <person name="Nishi S."/>
            <person name="Hori S."/>
            <person name="Arai W."/>
            <person name="Tsubouchi T."/>
            <person name="Morono Y."/>
            <person name="Uchiyama I."/>
            <person name="Ito T."/>
            <person name="Fujiyama A."/>
            <person name="Inagaki F."/>
            <person name="Takami H."/>
        </authorList>
    </citation>
    <scope>NUCLEOTIDE SEQUENCE</scope>
    <source>
        <strain evidence="2">Expedition CK06-06</strain>
    </source>
</reference>
<dbReference type="Gene3D" id="3.40.630.30">
    <property type="match status" value="1"/>
</dbReference>
<comment type="caution">
    <text evidence="2">The sequence shown here is derived from an EMBL/GenBank/DDBJ whole genome shotgun (WGS) entry which is preliminary data.</text>
</comment>
<organism evidence="2">
    <name type="scientific">marine sediment metagenome</name>
    <dbReference type="NCBI Taxonomy" id="412755"/>
    <lineage>
        <taxon>unclassified sequences</taxon>
        <taxon>metagenomes</taxon>
        <taxon>ecological metagenomes</taxon>
    </lineage>
</organism>
<dbReference type="EMBL" id="BARW01033513">
    <property type="protein sequence ID" value="GAJ10555.1"/>
    <property type="molecule type" value="Genomic_DNA"/>
</dbReference>
<name>X1VNV8_9ZZZZ</name>
<feature type="domain" description="N-acetyltransferase" evidence="1">
    <location>
        <begin position="6"/>
        <end position="73"/>
    </location>
</feature>